<evidence type="ECO:0000256" key="4">
    <source>
        <dbReference type="ARBA" id="ARBA00022729"/>
    </source>
</evidence>
<dbReference type="GO" id="GO:0016020">
    <property type="term" value="C:membrane"/>
    <property type="evidence" value="ECO:0007669"/>
    <property type="project" value="UniProtKB-SubCell"/>
</dbReference>
<evidence type="ECO:0000256" key="11">
    <source>
        <dbReference type="SAM" id="Phobius"/>
    </source>
</evidence>
<dbReference type="SMART" id="SM00404">
    <property type="entry name" value="PTPc_motif"/>
    <property type="match status" value="1"/>
</dbReference>
<evidence type="ECO:0000313" key="15">
    <source>
        <dbReference type="EMBL" id="KAK1806223.1"/>
    </source>
</evidence>
<dbReference type="GO" id="GO:0004725">
    <property type="term" value="F:protein tyrosine phosphatase activity"/>
    <property type="evidence" value="ECO:0007669"/>
    <property type="project" value="UniProtKB-EC"/>
</dbReference>
<dbReference type="InterPro" id="IPR029021">
    <property type="entry name" value="Prot-tyrosine_phosphatase-like"/>
</dbReference>
<keyword evidence="7 11" id="KW-1133">Transmembrane helix</keyword>
<dbReference type="EMBL" id="JAROKS010000001">
    <property type="protein sequence ID" value="KAK1806223.1"/>
    <property type="molecule type" value="Genomic_DNA"/>
</dbReference>
<organism evidence="15 16">
    <name type="scientific">Electrophorus voltai</name>
    <dbReference type="NCBI Taxonomy" id="2609070"/>
    <lineage>
        <taxon>Eukaryota</taxon>
        <taxon>Metazoa</taxon>
        <taxon>Chordata</taxon>
        <taxon>Craniata</taxon>
        <taxon>Vertebrata</taxon>
        <taxon>Euteleostomi</taxon>
        <taxon>Actinopterygii</taxon>
        <taxon>Neopterygii</taxon>
        <taxon>Teleostei</taxon>
        <taxon>Ostariophysi</taxon>
        <taxon>Gymnotiformes</taxon>
        <taxon>Gymnotoidei</taxon>
        <taxon>Gymnotidae</taxon>
        <taxon>Electrophorus</taxon>
    </lineage>
</organism>
<feature type="domain" description="Fibronectin type-III" evidence="14">
    <location>
        <begin position="286"/>
        <end position="373"/>
    </location>
</feature>
<dbReference type="CDD" id="cd06558">
    <property type="entry name" value="crotonase-like"/>
    <property type="match status" value="1"/>
</dbReference>
<dbReference type="Gene3D" id="3.90.190.10">
    <property type="entry name" value="Protein tyrosine phosphatase superfamily"/>
    <property type="match status" value="1"/>
</dbReference>
<keyword evidence="9" id="KW-0325">Glycoprotein</keyword>
<dbReference type="SMART" id="SM00194">
    <property type="entry name" value="PTPc"/>
    <property type="match status" value="1"/>
</dbReference>
<dbReference type="InterPro" id="IPR000242">
    <property type="entry name" value="PTP_cat"/>
</dbReference>
<dbReference type="InterPro" id="IPR029045">
    <property type="entry name" value="ClpP/crotonase-like_dom_sf"/>
</dbReference>
<dbReference type="PANTHER" id="PTHR46957:SF10">
    <property type="entry name" value="PROTEIN TYROSINE PHOSPHATASE, RECEPTOR TYPE, H"/>
    <property type="match status" value="1"/>
</dbReference>
<dbReference type="EC" id="3.1.3.48" evidence="2"/>
<feature type="domain" description="Fibronectin type-III" evidence="14">
    <location>
        <begin position="20"/>
        <end position="110"/>
    </location>
</feature>
<dbReference type="PROSITE" id="PS50853">
    <property type="entry name" value="FN3"/>
    <property type="match status" value="4"/>
</dbReference>
<comment type="caution">
    <text evidence="15">The sequence shown here is derived from an EMBL/GenBank/DDBJ whole genome shotgun (WGS) entry which is preliminary data.</text>
</comment>
<evidence type="ECO:0000256" key="10">
    <source>
        <dbReference type="ARBA" id="ARBA00051722"/>
    </source>
</evidence>
<dbReference type="InterPro" id="IPR013783">
    <property type="entry name" value="Ig-like_fold"/>
</dbReference>
<keyword evidence="5" id="KW-0378">Hydrolase</keyword>
<evidence type="ECO:0000259" key="13">
    <source>
        <dbReference type="PROSITE" id="PS50056"/>
    </source>
</evidence>
<dbReference type="InterPro" id="IPR000387">
    <property type="entry name" value="Tyr_Pase_dom"/>
</dbReference>
<dbReference type="InterPro" id="IPR001753">
    <property type="entry name" value="Enoyl-CoA_hydra/iso"/>
</dbReference>
<accession>A0AAD9E6H4</accession>
<dbReference type="AlphaFoldDB" id="A0AAD9E6H4"/>
<keyword evidence="3 11" id="KW-0812">Transmembrane</keyword>
<dbReference type="Gene3D" id="2.60.40.10">
    <property type="entry name" value="Immunoglobulins"/>
    <property type="match status" value="4"/>
</dbReference>
<dbReference type="Pfam" id="PF00102">
    <property type="entry name" value="Y_phosphatase"/>
    <property type="match status" value="1"/>
</dbReference>
<evidence type="ECO:0000256" key="3">
    <source>
        <dbReference type="ARBA" id="ARBA00022692"/>
    </source>
</evidence>
<feature type="domain" description="Tyrosine specific protein phosphatases" evidence="13">
    <location>
        <begin position="694"/>
        <end position="769"/>
    </location>
</feature>
<dbReference type="GO" id="GO:0043235">
    <property type="term" value="C:receptor complex"/>
    <property type="evidence" value="ECO:0007669"/>
    <property type="project" value="TreeGrafter"/>
</dbReference>
<dbReference type="PRINTS" id="PR00700">
    <property type="entry name" value="PRTYPHPHTASE"/>
</dbReference>
<dbReference type="InterPro" id="IPR036116">
    <property type="entry name" value="FN3_sf"/>
</dbReference>
<evidence type="ECO:0000256" key="2">
    <source>
        <dbReference type="ARBA" id="ARBA00013064"/>
    </source>
</evidence>
<dbReference type="SUPFAM" id="SSF49265">
    <property type="entry name" value="Fibronectin type III"/>
    <property type="match status" value="3"/>
</dbReference>
<dbReference type="PROSITE" id="PS00383">
    <property type="entry name" value="TYR_PHOSPHATASE_1"/>
    <property type="match status" value="1"/>
</dbReference>
<evidence type="ECO:0000313" key="16">
    <source>
        <dbReference type="Proteomes" id="UP001239994"/>
    </source>
</evidence>
<evidence type="ECO:0000256" key="8">
    <source>
        <dbReference type="ARBA" id="ARBA00023136"/>
    </source>
</evidence>
<evidence type="ECO:0000256" key="9">
    <source>
        <dbReference type="ARBA" id="ARBA00023180"/>
    </source>
</evidence>
<gene>
    <name evidence="15" type="ORF">P4O66_000109</name>
</gene>
<evidence type="ECO:0000259" key="14">
    <source>
        <dbReference type="PROSITE" id="PS50853"/>
    </source>
</evidence>
<dbReference type="Gene3D" id="1.10.287.2460">
    <property type="match status" value="1"/>
</dbReference>
<dbReference type="Proteomes" id="UP001239994">
    <property type="component" value="Unassembled WGS sequence"/>
</dbReference>
<dbReference type="InterPro" id="IPR003961">
    <property type="entry name" value="FN3_dom"/>
</dbReference>
<feature type="domain" description="Fibronectin type-III" evidence="14">
    <location>
        <begin position="111"/>
        <end position="197"/>
    </location>
</feature>
<keyword evidence="8 11" id="KW-0472">Membrane</keyword>
<protein>
    <recommendedName>
        <fullName evidence="2">protein-tyrosine-phosphatase</fullName>
        <ecNumber evidence="2">3.1.3.48</ecNumber>
    </recommendedName>
</protein>
<dbReference type="Pfam" id="PF00378">
    <property type="entry name" value="ECH_1"/>
    <property type="match status" value="1"/>
</dbReference>
<proteinExistence type="predicted"/>
<evidence type="ECO:0000256" key="7">
    <source>
        <dbReference type="ARBA" id="ARBA00022989"/>
    </source>
</evidence>
<dbReference type="Pfam" id="PF00041">
    <property type="entry name" value="fn3"/>
    <property type="match status" value="4"/>
</dbReference>
<evidence type="ECO:0000259" key="12">
    <source>
        <dbReference type="PROSITE" id="PS50055"/>
    </source>
</evidence>
<dbReference type="FunFam" id="3.90.190.10:FF:000009">
    <property type="entry name" value="Receptor-type tyrosine-protein phosphatase beta"/>
    <property type="match status" value="1"/>
</dbReference>
<dbReference type="SUPFAM" id="SSF52096">
    <property type="entry name" value="ClpP/crotonase"/>
    <property type="match status" value="1"/>
</dbReference>
<comment type="catalytic activity">
    <reaction evidence="10">
        <text>O-phospho-L-tyrosyl-[protein] + H2O = L-tyrosyl-[protein] + phosphate</text>
        <dbReference type="Rhea" id="RHEA:10684"/>
        <dbReference type="Rhea" id="RHEA-COMP:10136"/>
        <dbReference type="Rhea" id="RHEA-COMP:20101"/>
        <dbReference type="ChEBI" id="CHEBI:15377"/>
        <dbReference type="ChEBI" id="CHEBI:43474"/>
        <dbReference type="ChEBI" id="CHEBI:46858"/>
        <dbReference type="ChEBI" id="CHEBI:61978"/>
        <dbReference type="EC" id="3.1.3.48"/>
    </reaction>
</comment>
<feature type="transmembrane region" description="Helical" evidence="11">
    <location>
        <begin position="456"/>
        <end position="476"/>
    </location>
</feature>
<dbReference type="CDD" id="cd00063">
    <property type="entry name" value="FN3"/>
    <property type="match status" value="4"/>
</dbReference>
<reference evidence="15" key="1">
    <citation type="submission" date="2023-03" db="EMBL/GenBank/DDBJ databases">
        <title>Electrophorus voltai genome.</title>
        <authorList>
            <person name="Bian C."/>
        </authorList>
    </citation>
    <scope>NUCLEOTIDE SEQUENCE</scope>
    <source>
        <strain evidence="15">CB-2022</strain>
        <tissue evidence="15">Muscle</tissue>
    </source>
</reference>
<dbReference type="PROSITE" id="PS50055">
    <property type="entry name" value="TYR_PHOSPHATASE_PTP"/>
    <property type="match status" value="1"/>
</dbReference>
<keyword evidence="4" id="KW-0732">Signal</keyword>
<keyword evidence="16" id="KW-1185">Reference proteome</keyword>
<dbReference type="SUPFAM" id="SSF52799">
    <property type="entry name" value="(Phosphotyrosine protein) phosphatases II"/>
    <property type="match status" value="1"/>
</dbReference>
<feature type="domain" description="Fibronectin type-III" evidence="14">
    <location>
        <begin position="198"/>
        <end position="285"/>
    </location>
</feature>
<evidence type="ECO:0000256" key="1">
    <source>
        <dbReference type="ARBA" id="ARBA00004479"/>
    </source>
</evidence>
<dbReference type="SMART" id="SM00060">
    <property type="entry name" value="FN3"/>
    <property type="match status" value="5"/>
</dbReference>
<dbReference type="PANTHER" id="PTHR46957">
    <property type="entry name" value="CYTOKINE RECEPTOR"/>
    <property type="match status" value="1"/>
</dbReference>
<sequence>MIRCVLVFRQTKSAAFVGRAPPNVKRVSVTNRNETTLTLEWDKVNNDSKYSYNLSYNGGEEHIVASQEGLLVTHTVYSLSPGTEYTFILYTLSGGLNSSGFIITNFTTPSSVTNVSVTDRNETALTLQWNKVNNNNNYSYTLNYSGSTTYINGSEDDIVTHTVSSLSPGTEYTFTLYTVFKGVESRGFSFTNVTTPSSVTNVSVTDRNETALTLQWNKVNNNNNYSYTLSYSGSTTYINGSEDDIVTHTVSSLSPGTEYTFTLYTVFKGVESRGFTVTNVTTPSIVSSVSLRDRNETALTLQWNKVNNNNNYSYTLTYSGSTTYINGSGGGVIVTHTVSSLTPGTEYTFTLYTVFKGVESRGFTVTNVTIPAKVTGLHCEYASGGYGLTLFWDPPVGVRTAVYVIISGKHFNQSEESLFIGELQPTQWYTMTVIAISGSAQSPPVSITCQTDPRGVIAGVVVFLLILILCIGIFIWHRKSKHPGVLSKFKSATEDKASTNKYRPIPLKNFPEYFSSMGRDENRGFYEEYENLSAVGTDQSHTAADLPENKKKNRFINVLPYDLSRVKLTVQTAADSDYINANYIPYIATQGPLPSTISDFWRMVWEQKSQVIVMLTNCIEGGRIKCEQYWPLDYTPCVYGNLQVTVQSEHKEKSWTLREFVVRNKATFEEQKVTHFHFTAWPDHGVPRATEELIQFRRIIRQHMEQMDFPFMGPTVVHCSAGVGRTGTLIALDTLLQQLEKEEAVSIAGCVHCMRLSRPLMVQTEAQYVFLYQCMMNSLQPNKDSQHIEESIYENSDMIYTNAMALNQFNQGQTVVTEKIGPVITVGINRPEVRNAMNQETAQRLTEELSAFDQDDTLSVAVLHGIGGNFCAGYDLKELSQGSASLMLEWHYPRSCSDALQRAIELAEQISSFPQLCLRADRNSAYNATFDSTSFNQAMQYETDHGLPIIPTESVTRANKFSCGAAGGGLVLNPIHLQLACCRYVLPSLHHGPTSHLPALFASWRCLMTTAPSLPPHPCLSHPH</sequence>
<dbReference type="Gene3D" id="3.90.226.10">
    <property type="entry name" value="2-enoyl-CoA Hydratase, Chain A, domain 1"/>
    <property type="match status" value="1"/>
</dbReference>
<evidence type="ECO:0000256" key="5">
    <source>
        <dbReference type="ARBA" id="ARBA00022801"/>
    </source>
</evidence>
<dbReference type="InterPro" id="IPR050713">
    <property type="entry name" value="RTP_Phos/Ushers"/>
</dbReference>
<feature type="domain" description="Tyrosine-protein phosphatase" evidence="12">
    <location>
        <begin position="525"/>
        <end position="778"/>
    </location>
</feature>
<evidence type="ECO:0000256" key="6">
    <source>
        <dbReference type="ARBA" id="ARBA00022912"/>
    </source>
</evidence>
<dbReference type="InterPro" id="IPR003595">
    <property type="entry name" value="Tyr_Pase_cat"/>
</dbReference>
<keyword evidence="6" id="KW-0904">Protein phosphatase</keyword>
<dbReference type="PROSITE" id="PS50056">
    <property type="entry name" value="TYR_PHOSPHATASE_2"/>
    <property type="match status" value="1"/>
</dbReference>
<name>A0AAD9E6H4_9TELE</name>
<dbReference type="InterPro" id="IPR016130">
    <property type="entry name" value="Tyr_Pase_AS"/>
</dbReference>
<comment type="subcellular location">
    <subcellularLocation>
        <location evidence="1">Membrane</location>
        <topology evidence="1">Single-pass type I membrane protein</topology>
    </subcellularLocation>
</comment>